<accession>A0A1J4JUS8</accession>
<keyword evidence="2" id="KW-1185">Reference proteome</keyword>
<protein>
    <submittedName>
        <fullName evidence="1">Uncharacterized protein</fullName>
    </submittedName>
</protein>
<dbReference type="GeneID" id="94842929"/>
<dbReference type="VEuPathDB" id="TrichDB:TRFO_31951"/>
<dbReference type="RefSeq" id="XP_068354412.1">
    <property type="nucleotide sequence ID" value="XM_068508225.1"/>
</dbReference>
<comment type="caution">
    <text evidence="1">The sequence shown here is derived from an EMBL/GenBank/DDBJ whole genome shotgun (WGS) entry which is preliminary data.</text>
</comment>
<sequence length="185" mass="21304">MTLNSKGEIHSFQENLDIIKALNILQKKVKTVHQCPSSIIEFVKHLNDNIPTVTNLDNNNHPNTNQQVDQFSQSTESNAIITANENPVRNQNQSNHSKYSYLNDYHSSSLNTKQGVYPNWANLENGNYNENVQSNSSGDNYEQEHVSYEELSSPFVEEDKSFDVFNNDDETDDDIDFNEDFFKEF</sequence>
<gene>
    <name evidence="1" type="ORF">TRFO_31951</name>
</gene>
<dbReference type="AlphaFoldDB" id="A0A1J4JUS8"/>
<organism evidence="1 2">
    <name type="scientific">Tritrichomonas foetus</name>
    <dbReference type="NCBI Taxonomy" id="1144522"/>
    <lineage>
        <taxon>Eukaryota</taxon>
        <taxon>Metamonada</taxon>
        <taxon>Parabasalia</taxon>
        <taxon>Tritrichomonadida</taxon>
        <taxon>Tritrichomonadidae</taxon>
        <taxon>Tritrichomonas</taxon>
    </lineage>
</organism>
<proteinExistence type="predicted"/>
<name>A0A1J4JUS8_9EUKA</name>
<evidence type="ECO:0000313" key="1">
    <source>
        <dbReference type="EMBL" id="OHT01276.1"/>
    </source>
</evidence>
<evidence type="ECO:0000313" key="2">
    <source>
        <dbReference type="Proteomes" id="UP000179807"/>
    </source>
</evidence>
<dbReference type="Proteomes" id="UP000179807">
    <property type="component" value="Unassembled WGS sequence"/>
</dbReference>
<reference evidence="1" key="1">
    <citation type="submission" date="2016-10" db="EMBL/GenBank/DDBJ databases">
        <authorList>
            <person name="Benchimol M."/>
            <person name="Almeida L.G."/>
            <person name="Vasconcelos A.T."/>
            <person name="Perreira-Neves A."/>
            <person name="Rosa I.A."/>
            <person name="Tasca T."/>
            <person name="Bogo M.R."/>
            <person name="de Souza W."/>
        </authorList>
    </citation>
    <scope>NUCLEOTIDE SEQUENCE [LARGE SCALE GENOMIC DNA]</scope>
    <source>
        <strain evidence="1">K</strain>
    </source>
</reference>
<dbReference type="EMBL" id="MLAK01000919">
    <property type="protein sequence ID" value="OHT01276.1"/>
    <property type="molecule type" value="Genomic_DNA"/>
</dbReference>